<sequence length="173" mass="19558">MFKPISAAEQAVTRHPTPPPSDRVIYIDMDDTLCDFRGRYHEVQAQSPEITYPQSQVGFFVGLQPLPRAVESFHHLSGLANTSVYILTAPSVRNPHSYTEKRLWVEEHLGFEAAYRLIICPNKALLQGDYLIDDRVAGKGQENFAGELIPFGSPKYPDWRSVLFHPDIGLFSE</sequence>
<evidence type="ECO:0000256" key="1">
    <source>
        <dbReference type="ARBA" id="ARBA00009589"/>
    </source>
</evidence>
<comment type="similarity">
    <text evidence="1">Belongs to the 5'(3')-deoxyribonucleotidase family.</text>
</comment>
<protein>
    <submittedName>
        <fullName evidence="3">Uncharacterized protein</fullName>
    </submittedName>
</protein>
<dbReference type="Pfam" id="PF06941">
    <property type="entry name" value="NT5C"/>
    <property type="match status" value="1"/>
</dbReference>
<dbReference type="PANTHER" id="PTHR16504:SF4">
    <property type="entry name" value="5'(3')-DEOXYRIBONUCLEOTIDASE"/>
    <property type="match status" value="1"/>
</dbReference>
<proteinExistence type="inferred from homology"/>
<dbReference type="GO" id="GO:0008253">
    <property type="term" value="F:5'-nucleotidase activity"/>
    <property type="evidence" value="ECO:0007669"/>
    <property type="project" value="InterPro"/>
</dbReference>
<name>A0A927C5F7_9GAMM</name>
<dbReference type="InterPro" id="IPR010708">
    <property type="entry name" value="5'(3')-deoxyribonucleotidase"/>
</dbReference>
<dbReference type="AlphaFoldDB" id="A0A927C5F7"/>
<organism evidence="3 4">
    <name type="scientific">Spongiibacter pelagi</name>
    <dbReference type="NCBI Taxonomy" id="2760804"/>
    <lineage>
        <taxon>Bacteria</taxon>
        <taxon>Pseudomonadati</taxon>
        <taxon>Pseudomonadota</taxon>
        <taxon>Gammaproteobacteria</taxon>
        <taxon>Cellvibrionales</taxon>
        <taxon>Spongiibacteraceae</taxon>
        <taxon>Spongiibacter</taxon>
    </lineage>
</organism>
<dbReference type="GO" id="GO:0009223">
    <property type="term" value="P:pyrimidine deoxyribonucleotide catabolic process"/>
    <property type="evidence" value="ECO:0007669"/>
    <property type="project" value="TreeGrafter"/>
</dbReference>
<comment type="caution">
    <text evidence="3">The sequence shown here is derived from an EMBL/GenBank/DDBJ whole genome shotgun (WGS) entry which is preliminary data.</text>
</comment>
<dbReference type="EMBL" id="JACXLD010000018">
    <property type="protein sequence ID" value="MBD2860262.1"/>
    <property type="molecule type" value="Genomic_DNA"/>
</dbReference>
<keyword evidence="4" id="KW-1185">Reference proteome</keyword>
<evidence type="ECO:0000256" key="2">
    <source>
        <dbReference type="SAM" id="MobiDB-lite"/>
    </source>
</evidence>
<dbReference type="InterPro" id="IPR023214">
    <property type="entry name" value="HAD_sf"/>
</dbReference>
<gene>
    <name evidence="3" type="ORF">IB286_14780</name>
</gene>
<dbReference type="SUPFAM" id="SSF56784">
    <property type="entry name" value="HAD-like"/>
    <property type="match status" value="1"/>
</dbReference>
<dbReference type="InterPro" id="IPR036412">
    <property type="entry name" value="HAD-like_sf"/>
</dbReference>
<feature type="region of interest" description="Disordered" evidence="2">
    <location>
        <begin position="1"/>
        <end position="21"/>
    </location>
</feature>
<reference evidence="3" key="1">
    <citation type="submission" date="2020-09" db="EMBL/GenBank/DDBJ databases">
        <authorList>
            <person name="Yoon J.-W."/>
        </authorList>
    </citation>
    <scope>NUCLEOTIDE SEQUENCE</scope>
    <source>
        <strain evidence="3">KMU-158</strain>
    </source>
</reference>
<evidence type="ECO:0000313" key="4">
    <source>
        <dbReference type="Proteomes" id="UP000610558"/>
    </source>
</evidence>
<dbReference type="Proteomes" id="UP000610558">
    <property type="component" value="Unassembled WGS sequence"/>
</dbReference>
<dbReference type="RefSeq" id="WP_190766889.1">
    <property type="nucleotide sequence ID" value="NZ_JACXLD010000018.1"/>
</dbReference>
<evidence type="ECO:0000313" key="3">
    <source>
        <dbReference type="EMBL" id="MBD2860262.1"/>
    </source>
</evidence>
<dbReference type="PANTHER" id="PTHR16504">
    <property type="entry name" value="5'(3')-DEOXYRIBONUCLEOTIDASE"/>
    <property type="match status" value="1"/>
</dbReference>
<dbReference type="Gene3D" id="3.40.50.1000">
    <property type="entry name" value="HAD superfamily/HAD-like"/>
    <property type="match status" value="1"/>
</dbReference>
<accession>A0A927C5F7</accession>